<feature type="domain" description="Protein kinase" evidence="6">
    <location>
        <begin position="957"/>
        <end position="1246"/>
    </location>
</feature>
<dbReference type="EC" id="2.7.11.1" evidence="1"/>
<keyword evidence="5" id="KW-0067">ATP-binding</keyword>
<dbReference type="SMART" id="SM00220">
    <property type="entry name" value="S_TKc"/>
    <property type="match status" value="1"/>
</dbReference>
<dbReference type="PROSITE" id="PS50011">
    <property type="entry name" value="PROTEIN_KINASE_DOM"/>
    <property type="match status" value="1"/>
</dbReference>
<name>A0A1V9YEV8_ACHHY</name>
<comment type="caution">
    <text evidence="7">The sequence shown here is derived from an EMBL/GenBank/DDBJ whole genome shotgun (WGS) entry which is preliminary data.</text>
</comment>
<keyword evidence="4" id="KW-0418">Kinase</keyword>
<dbReference type="PANTHER" id="PTHR43671">
    <property type="entry name" value="SERINE/THREONINE-PROTEIN KINASE NEK"/>
    <property type="match status" value="1"/>
</dbReference>
<sequence length="1580" mass="172174">MVRAGRVRVQKLEGAEEFSALIAPDVQAARNYLAGQPMGSYILVVEAPRRMWKPTQATVPSLSVMVRYRAHEQLARVPLGSSSWFHKPTTTVEWRLPPDDHIARLSGDAFVNLSFYWRDFLPHVSIKVSEICQDPSLVTPPTNAAEAQVQVPAKLRGLGVVLVVNGTSYPVRFDLKGRRIDVRLPPTGGWFVAKRWSIPHPWNLTFADIKDVVCMPTTFVPKLRRASIENLMYTSAHAPEPPPADAAELDLLVAIQVHVERIAEGSAALQADLAAWLALPSVQPLDDLLPRRLDAVAAVLLLHPHRAGSKRSCAPETAVGATAFVLRVAQVYEAHSIGLEKLVQLVLLRLDEHRNDIDYLFGLLHALFTLPDVPRVFFHNHGVALVMKQYRALLARRPPSRCVNLADPSEGIAALSAIQEAPPPAFQAAAQQAARCFSHRSAAFVHAEFTKGRRDTERLSSRRSSTGVSLTATRARCTECAADTVNPLLEGMLDLVQRALEPLLLLDTVLCEANWPRTLELEVDEMLYWEERRRGCFQLLPPWLRLFALSQRMMAEECVGEYVIAALELPEPNVAALLRLLPKLLSPFRAVAWPPDGLARVLMRLSQLAAALPRYSGELFAVLIALLRRLDAPGQNALLFAAWAPGAILVHTQAHAAVALCTDAADVLSWCADAMAAAPTGENRAALIDGFAGVTALVLATPLAYTKSASAAASNVFVDKLRVIHGAAKLQAQSAQGAGQLIACAFLQAFYEGDADDRASWLWRCALALAPCESPLIPFVTYALFPFGRSRAPERAALPPVVPQGTRTKLLPAVTSLAVATPAGIPLLNLALALKPATAPTGASAAATTELAPALRAADGRLMVDFVAALLDFAIDANNAHLRPSLAGRFAAADQDAVLGLDLLFQLPRLLEAEADVLAAWLPRYPPWAGARSSRLRAQERLLKLSSTSFSRPSLYFKEFAAKAHGAFGTIYKCTAEIPLRDAESLAIKLLAPQSFAHERSVLGAVYNEVLVLERLRGCPAAIQMLDYGVSADGYYIAMEYAPYNLKEWWAAHAQLFADPFKALLAIFAEVCAAVAQIHAAHVTHLDVKCENVLLRARYWPGSGGGLCMGDFGESYLNMHPRDPEFDCLHARGTEAIRSPEMLESSNRISAASDVWSLGCLLFELVTGEYMFSYEDWSQFYAHLRHSSVPVVTPAHEDAVRNSLFALHGNVDVQSHVINELLRFMLVRSVAARPTLSAIQRLLATLGPDIALELRERSPRVAPSAPTTYDAMHHRVRIDYASLASKMPTRYHVHVGLVVALSARDVLPHETALHLSTNSASLVPIVPAARPAKPVAREDDDGPNDDAQLHYVVQLLAQAPVICARLWELHTAHTPVALVVSAELAAAAQSVLYLYKMSFFGLAGFEAVKEAQRAMNAYGGYTPSPRALAHVFLWEEKRERAVVDDAIVFQCFCGQCALAPTRVSSVVCCGPHAPCGLCAWVADHMQNAQAAAYGATYPLAWLLAGSVETLDLLQLPAQPAAFAELVADLPDWAVYRCVVCKVVTHAVEKATRTVRHVAAIPAGPAWRAIQRRYYFTTVAC</sequence>
<dbReference type="Proteomes" id="UP000243579">
    <property type="component" value="Unassembled WGS sequence"/>
</dbReference>
<dbReference type="GO" id="GO:0004674">
    <property type="term" value="F:protein serine/threonine kinase activity"/>
    <property type="evidence" value="ECO:0007669"/>
    <property type="project" value="UniProtKB-EC"/>
</dbReference>
<evidence type="ECO:0000313" key="8">
    <source>
        <dbReference type="Proteomes" id="UP000243579"/>
    </source>
</evidence>
<dbReference type="Gene3D" id="1.10.510.10">
    <property type="entry name" value="Transferase(Phosphotransferase) domain 1"/>
    <property type="match status" value="1"/>
</dbReference>
<dbReference type="InterPro" id="IPR000719">
    <property type="entry name" value="Prot_kinase_dom"/>
</dbReference>
<dbReference type="GO" id="GO:0005524">
    <property type="term" value="F:ATP binding"/>
    <property type="evidence" value="ECO:0007669"/>
    <property type="project" value="UniProtKB-KW"/>
</dbReference>
<gene>
    <name evidence="7" type="ORF">ACHHYP_13746</name>
</gene>
<dbReference type="Pfam" id="PF00069">
    <property type="entry name" value="Pkinase"/>
    <property type="match status" value="1"/>
</dbReference>
<evidence type="ECO:0000259" key="6">
    <source>
        <dbReference type="PROSITE" id="PS50011"/>
    </source>
</evidence>
<keyword evidence="2" id="KW-0808">Transferase</keyword>
<dbReference type="EMBL" id="JNBR01001924">
    <property type="protein sequence ID" value="OQR84187.1"/>
    <property type="molecule type" value="Genomic_DNA"/>
</dbReference>
<dbReference type="InterPro" id="IPR011009">
    <property type="entry name" value="Kinase-like_dom_sf"/>
</dbReference>
<keyword evidence="3" id="KW-0547">Nucleotide-binding</keyword>
<evidence type="ECO:0000256" key="3">
    <source>
        <dbReference type="ARBA" id="ARBA00022741"/>
    </source>
</evidence>
<dbReference type="OrthoDB" id="568369at2759"/>
<evidence type="ECO:0000256" key="5">
    <source>
        <dbReference type="ARBA" id="ARBA00022840"/>
    </source>
</evidence>
<protein>
    <recommendedName>
        <fullName evidence="1">non-specific serine/threonine protein kinase</fullName>
        <ecNumber evidence="1">2.7.11.1</ecNumber>
    </recommendedName>
</protein>
<dbReference type="PANTHER" id="PTHR43671:SF13">
    <property type="entry name" value="SERINE_THREONINE-PROTEIN KINASE NEK2"/>
    <property type="match status" value="1"/>
</dbReference>
<dbReference type="STRING" id="1202772.A0A1V9YEV8"/>
<dbReference type="InterPro" id="IPR008271">
    <property type="entry name" value="Ser/Thr_kinase_AS"/>
</dbReference>
<dbReference type="SUPFAM" id="SSF56112">
    <property type="entry name" value="Protein kinase-like (PK-like)"/>
    <property type="match status" value="1"/>
</dbReference>
<dbReference type="PROSITE" id="PS00108">
    <property type="entry name" value="PROTEIN_KINASE_ST"/>
    <property type="match status" value="1"/>
</dbReference>
<evidence type="ECO:0000313" key="7">
    <source>
        <dbReference type="EMBL" id="OQR84187.1"/>
    </source>
</evidence>
<accession>A0A1V9YEV8</accession>
<evidence type="ECO:0000256" key="2">
    <source>
        <dbReference type="ARBA" id="ARBA00022679"/>
    </source>
</evidence>
<dbReference type="InterPro" id="IPR050660">
    <property type="entry name" value="NEK_Ser/Thr_kinase"/>
</dbReference>
<proteinExistence type="predicted"/>
<evidence type="ECO:0000256" key="1">
    <source>
        <dbReference type="ARBA" id="ARBA00012513"/>
    </source>
</evidence>
<evidence type="ECO:0000256" key="4">
    <source>
        <dbReference type="ARBA" id="ARBA00022777"/>
    </source>
</evidence>
<reference evidence="7 8" key="1">
    <citation type="journal article" date="2014" name="Genome Biol. Evol.">
        <title>The secreted proteins of Achlya hypogyna and Thraustotheca clavata identify the ancestral oomycete secretome and reveal gene acquisitions by horizontal gene transfer.</title>
        <authorList>
            <person name="Misner I."/>
            <person name="Blouin N."/>
            <person name="Leonard G."/>
            <person name="Richards T.A."/>
            <person name="Lane C.E."/>
        </authorList>
    </citation>
    <scope>NUCLEOTIDE SEQUENCE [LARGE SCALE GENOMIC DNA]</scope>
    <source>
        <strain evidence="7 8">ATCC 48635</strain>
    </source>
</reference>
<organism evidence="7 8">
    <name type="scientific">Achlya hypogyna</name>
    <name type="common">Oomycete</name>
    <name type="synonym">Protoachlya hypogyna</name>
    <dbReference type="NCBI Taxonomy" id="1202772"/>
    <lineage>
        <taxon>Eukaryota</taxon>
        <taxon>Sar</taxon>
        <taxon>Stramenopiles</taxon>
        <taxon>Oomycota</taxon>
        <taxon>Saprolegniomycetes</taxon>
        <taxon>Saprolegniales</taxon>
        <taxon>Achlyaceae</taxon>
        <taxon>Achlya</taxon>
    </lineage>
</organism>
<keyword evidence="8" id="KW-1185">Reference proteome</keyword>